<dbReference type="AlphaFoldDB" id="A0AAF1C5U6"/>
<dbReference type="InterPro" id="IPR001451">
    <property type="entry name" value="Hexapep"/>
</dbReference>
<keyword evidence="3" id="KW-1133">Transmembrane helix</keyword>
<dbReference type="RefSeq" id="WP_099436128.1">
    <property type="nucleotide sequence ID" value="NZ_CP138348.1"/>
</dbReference>
<name>A0AAF1C5U6_9CHRO</name>
<dbReference type="GO" id="GO:0005829">
    <property type="term" value="C:cytosol"/>
    <property type="evidence" value="ECO:0007669"/>
    <property type="project" value="TreeGrafter"/>
</dbReference>
<dbReference type="NCBIfam" id="NF007797">
    <property type="entry name" value="PRK10502.1"/>
    <property type="match status" value="1"/>
</dbReference>
<evidence type="ECO:0000256" key="3">
    <source>
        <dbReference type="SAM" id="Phobius"/>
    </source>
</evidence>
<dbReference type="Gene3D" id="2.160.10.10">
    <property type="entry name" value="Hexapeptide repeat proteins"/>
    <property type="match status" value="1"/>
</dbReference>
<dbReference type="EMBL" id="CP138348">
    <property type="protein sequence ID" value="WPF89035.1"/>
    <property type="molecule type" value="Genomic_DNA"/>
</dbReference>
<dbReference type="GO" id="GO:0008374">
    <property type="term" value="F:O-acyltransferase activity"/>
    <property type="evidence" value="ECO:0007669"/>
    <property type="project" value="TreeGrafter"/>
</dbReference>
<keyword evidence="3" id="KW-0812">Transmembrane</keyword>
<dbReference type="InterPro" id="IPR011004">
    <property type="entry name" value="Trimer_LpxA-like_sf"/>
</dbReference>
<dbReference type="GO" id="GO:0043886">
    <property type="term" value="F:structural constituent of carboxysome shell"/>
    <property type="evidence" value="ECO:0007669"/>
    <property type="project" value="UniProtKB-ARBA"/>
</dbReference>
<dbReference type="InterPro" id="IPR051159">
    <property type="entry name" value="Hexapeptide_acetyltransf"/>
</dbReference>
<dbReference type="GO" id="GO:0031470">
    <property type="term" value="C:carboxysome"/>
    <property type="evidence" value="ECO:0007669"/>
    <property type="project" value="UniProtKB-ARBA"/>
</dbReference>
<evidence type="ECO:0000256" key="2">
    <source>
        <dbReference type="ARBA" id="ARBA00022679"/>
    </source>
</evidence>
<feature type="transmembrane region" description="Helical" evidence="3">
    <location>
        <begin position="38"/>
        <end position="58"/>
    </location>
</feature>
<protein>
    <submittedName>
        <fullName evidence="4">WcaF family extracellular polysaccharide biosynthesis acetyltransferase</fullName>
    </submittedName>
</protein>
<dbReference type="Pfam" id="PF00132">
    <property type="entry name" value="Hexapep"/>
    <property type="match status" value="1"/>
</dbReference>
<evidence type="ECO:0000313" key="4">
    <source>
        <dbReference type="EMBL" id="WPF89035.1"/>
    </source>
</evidence>
<dbReference type="CDD" id="cd05825">
    <property type="entry name" value="LbH_wcaF_like"/>
    <property type="match status" value="1"/>
</dbReference>
<organism evidence="4">
    <name type="scientific">Cyanobacterium aponinum AL20115</name>
    <dbReference type="NCBI Taxonomy" id="3090662"/>
    <lineage>
        <taxon>Bacteria</taxon>
        <taxon>Bacillati</taxon>
        <taxon>Cyanobacteriota</taxon>
        <taxon>Cyanophyceae</taxon>
        <taxon>Oscillatoriophycideae</taxon>
        <taxon>Chroococcales</taxon>
        <taxon>Geminocystaceae</taxon>
        <taxon>Cyanobacterium</taxon>
    </lineage>
</organism>
<reference evidence="4" key="1">
    <citation type="submission" date="2023-11" db="EMBL/GenBank/DDBJ databases">
        <title>Genome sequence of Cyanobacterium aponinum BCRC AL20115.</title>
        <authorList>
            <person name="Chang H.-Y."/>
            <person name="Lin K.-M."/>
            <person name="Hsueh H.-T."/>
            <person name="Chu H.-A."/>
            <person name="Kuo C.-H."/>
        </authorList>
    </citation>
    <scope>NUCLEOTIDE SEQUENCE</scope>
    <source>
        <strain evidence="4">AL20115</strain>
    </source>
</reference>
<proteinExistence type="inferred from homology"/>
<gene>
    <name evidence="4" type="ORF">SAY89_01810</name>
</gene>
<dbReference type="SUPFAM" id="SSF51161">
    <property type="entry name" value="Trimeric LpxA-like enzymes"/>
    <property type="match status" value="1"/>
</dbReference>
<accession>A0AAF1C5U6</accession>
<comment type="similarity">
    <text evidence="1">Belongs to the transferase hexapeptide repeat family.</text>
</comment>
<evidence type="ECO:0000256" key="1">
    <source>
        <dbReference type="ARBA" id="ARBA00007274"/>
    </source>
</evidence>
<dbReference type="PANTHER" id="PTHR23416">
    <property type="entry name" value="SIALIC ACID SYNTHASE-RELATED"/>
    <property type="match status" value="1"/>
</dbReference>
<sequence>MTEKDNIKAQQDSIILEEKPWINLKGYKAKLDRGKPQWFIFLWWLLEGLIFPLTPHNFSGLRCSLLRLFGAKIGQGVVIRASARVYFPWKLEIGDYSWIGENVYIYNLDNVKIGSHTVISQKSYLCTGSHNIKNANFELTTAPIFIGNGVWIASDCFISLGVKIGANTIIGARSTVLKSIPSQKIAWGNPCKIIKNRTLSDI</sequence>
<keyword evidence="2" id="KW-0808">Transferase</keyword>
<keyword evidence="3" id="KW-0472">Membrane</keyword>
<dbReference type="PANTHER" id="PTHR23416:SF23">
    <property type="entry name" value="ACETYLTRANSFERASE C18B11.09C-RELATED"/>
    <property type="match status" value="1"/>
</dbReference>